<keyword evidence="1" id="KW-0472">Membrane</keyword>
<organism evidence="3 4">
    <name type="scientific">Effrenium voratum</name>
    <dbReference type="NCBI Taxonomy" id="2562239"/>
    <lineage>
        <taxon>Eukaryota</taxon>
        <taxon>Sar</taxon>
        <taxon>Alveolata</taxon>
        <taxon>Dinophyceae</taxon>
        <taxon>Suessiales</taxon>
        <taxon>Symbiodiniaceae</taxon>
        <taxon>Effrenium</taxon>
    </lineage>
</organism>
<sequence>MVLLGTVFEMTTSAVLFLAVGRRAASCYNPGYKLDEGWLPGQLLVCNHDVEHPSGCVSKAMGPSVRNVIFYLVAVYKLTGEFRSAFAAPPSPDSEDLRLCRHQGPQLVAVGLGSGFMNGLVGLAGPLRLGAKEDGARVTCQFCFVLTQSFFVVTSLMRLPSMVHNTETQELWLENWPLAAVIPLPAVLALWWGWVEGKRFDTAALLRSVLVLLLLSSLMGLGLLEVELKSSGKVCSLVFAGKPKGNAVVGVSLNFSKAPRFLF</sequence>
<protein>
    <submittedName>
        <fullName evidence="3">Uncharacterized protein</fullName>
    </submittedName>
</protein>
<keyword evidence="2" id="KW-0732">Signal</keyword>
<dbReference type="EMBL" id="CAUJNA010002179">
    <property type="protein sequence ID" value="CAJ1390950.1"/>
    <property type="molecule type" value="Genomic_DNA"/>
</dbReference>
<evidence type="ECO:0000313" key="3">
    <source>
        <dbReference type="EMBL" id="CAJ1390950.1"/>
    </source>
</evidence>
<keyword evidence="4" id="KW-1185">Reference proteome</keyword>
<keyword evidence="1" id="KW-1133">Transmembrane helix</keyword>
<reference evidence="3" key="1">
    <citation type="submission" date="2023-08" db="EMBL/GenBank/DDBJ databases">
        <authorList>
            <person name="Chen Y."/>
            <person name="Shah S."/>
            <person name="Dougan E. K."/>
            <person name="Thang M."/>
            <person name="Chan C."/>
        </authorList>
    </citation>
    <scope>NUCLEOTIDE SEQUENCE</scope>
</reference>
<comment type="caution">
    <text evidence="3">The sequence shown here is derived from an EMBL/GenBank/DDBJ whole genome shotgun (WGS) entry which is preliminary data.</text>
</comment>
<keyword evidence="1" id="KW-0812">Transmembrane</keyword>
<dbReference type="Proteomes" id="UP001178507">
    <property type="component" value="Unassembled WGS sequence"/>
</dbReference>
<evidence type="ECO:0000256" key="1">
    <source>
        <dbReference type="SAM" id="Phobius"/>
    </source>
</evidence>
<name>A0AA36IQC4_9DINO</name>
<evidence type="ECO:0000313" key="4">
    <source>
        <dbReference type="Proteomes" id="UP001178507"/>
    </source>
</evidence>
<feature type="transmembrane region" description="Helical" evidence="1">
    <location>
        <begin position="135"/>
        <end position="159"/>
    </location>
</feature>
<evidence type="ECO:0000256" key="2">
    <source>
        <dbReference type="SAM" id="SignalP"/>
    </source>
</evidence>
<feature type="chain" id="PRO_5041261291" evidence="2">
    <location>
        <begin position="28"/>
        <end position="263"/>
    </location>
</feature>
<feature type="signal peptide" evidence="2">
    <location>
        <begin position="1"/>
        <end position="27"/>
    </location>
</feature>
<proteinExistence type="predicted"/>
<feature type="transmembrane region" description="Helical" evidence="1">
    <location>
        <begin position="107"/>
        <end position="129"/>
    </location>
</feature>
<feature type="transmembrane region" description="Helical" evidence="1">
    <location>
        <begin position="171"/>
        <end position="192"/>
    </location>
</feature>
<gene>
    <name evidence="3" type="ORF">EVOR1521_LOCUS16231</name>
</gene>
<feature type="transmembrane region" description="Helical" evidence="1">
    <location>
        <begin position="204"/>
        <end position="224"/>
    </location>
</feature>
<accession>A0AA36IQC4</accession>
<dbReference type="AlphaFoldDB" id="A0AA36IQC4"/>